<organism evidence="2 3">
    <name type="scientific">Amborella trichopoda</name>
    <dbReference type="NCBI Taxonomy" id="13333"/>
    <lineage>
        <taxon>Eukaryota</taxon>
        <taxon>Viridiplantae</taxon>
        <taxon>Streptophyta</taxon>
        <taxon>Embryophyta</taxon>
        <taxon>Tracheophyta</taxon>
        <taxon>Spermatophyta</taxon>
        <taxon>Magnoliopsida</taxon>
        <taxon>Amborellales</taxon>
        <taxon>Amborellaceae</taxon>
        <taxon>Amborella</taxon>
    </lineage>
</organism>
<evidence type="ECO:0000313" key="3">
    <source>
        <dbReference type="Proteomes" id="UP000017836"/>
    </source>
</evidence>
<keyword evidence="3" id="KW-1185">Reference proteome</keyword>
<evidence type="ECO:0000256" key="1">
    <source>
        <dbReference type="SAM" id="MobiDB-lite"/>
    </source>
</evidence>
<dbReference type="AlphaFoldDB" id="W1PWX6"/>
<dbReference type="PANTHER" id="PTHR31722">
    <property type="entry name" value="OS06G0675200 PROTEIN"/>
    <property type="match status" value="1"/>
</dbReference>
<dbReference type="Proteomes" id="UP000017836">
    <property type="component" value="Unassembled WGS sequence"/>
</dbReference>
<dbReference type="eggNOG" id="ENOG502QWEG">
    <property type="taxonomic scope" value="Eukaryota"/>
</dbReference>
<dbReference type="OrthoDB" id="1927989at2759"/>
<proteinExistence type="predicted"/>
<accession>W1PWX6</accession>
<protein>
    <submittedName>
        <fullName evidence="2">Uncharacterized protein</fullName>
    </submittedName>
</protein>
<reference evidence="3" key="1">
    <citation type="journal article" date="2013" name="Science">
        <title>The Amborella genome and the evolution of flowering plants.</title>
        <authorList>
            <consortium name="Amborella Genome Project"/>
        </authorList>
    </citation>
    <scope>NUCLEOTIDE SEQUENCE [LARGE SCALE GENOMIC DNA]</scope>
</reference>
<name>W1PWX6_AMBTC</name>
<dbReference type="PANTHER" id="PTHR31722:SF62">
    <property type="entry name" value="EMB|CAB62433.1"/>
    <property type="match status" value="1"/>
</dbReference>
<gene>
    <name evidence="2" type="ORF">AMTR_s00025p00244530</name>
</gene>
<sequence length="281" mass="31811">MPYTDRSEMPRISFSSDDVCRNREAGPVKGDPDFEFIVFNSDTLVTADELFFQGKLLPLRQPSCSSQALMHRVSFNCEERETKAGGPCGVEEEIEKKATVVICGEEDPSPRPPTCSGRWKELLKLRLWRAQAPSSKSERKVSNERVDGVTRVEEEKESAVKAGEERESGLRKVGEEREILLEEDRECELRKVEEEREIGFRKVAEVRECGVRKVKVRFDKEAAARKRESVRICTSVRVRPVLNVPVCSSVKNHGIPRLLPAPQRRPVRNIRNFVVGGSGGF</sequence>
<dbReference type="Gramene" id="ERN12668">
    <property type="protein sequence ID" value="ERN12668"/>
    <property type="gene ID" value="AMTR_s00025p00244530"/>
</dbReference>
<dbReference type="EMBL" id="KI392614">
    <property type="protein sequence ID" value="ERN12668.1"/>
    <property type="molecule type" value="Genomic_DNA"/>
</dbReference>
<evidence type="ECO:0000313" key="2">
    <source>
        <dbReference type="EMBL" id="ERN12668.1"/>
    </source>
</evidence>
<dbReference type="HOGENOM" id="CLU_1167595_0_0_1"/>
<feature type="region of interest" description="Disordered" evidence="1">
    <location>
        <begin position="136"/>
        <end position="164"/>
    </location>
</feature>